<gene>
    <name evidence="1" type="ORF">MM415B03539_0007</name>
</gene>
<reference evidence="1" key="1">
    <citation type="submission" date="2020-03" db="EMBL/GenBank/DDBJ databases">
        <title>The deep terrestrial virosphere.</title>
        <authorList>
            <person name="Holmfeldt K."/>
            <person name="Nilsson E."/>
            <person name="Simone D."/>
            <person name="Lopez-Fernandez M."/>
            <person name="Wu X."/>
            <person name="de Brujin I."/>
            <person name="Lundin D."/>
            <person name="Andersson A."/>
            <person name="Bertilsson S."/>
            <person name="Dopson M."/>
        </authorList>
    </citation>
    <scope>NUCLEOTIDE SEQUENCE</scope>
    <source>
        <strain evidence="1">MM415B03539</strain>
    </source>
</reference>
<evidence type="ECO:0000313" key="1">
    <source>
        <dbReference type="EMBL" id="QJA90859.1"/>
    </source>
</evidence>
<dbReference type="EMBL" id="MT142943">
    <property type="protein sequence ID" value="QJA90859.1"/>
    <property type="molecule type" value="Genomic_DNA"/>
</dbReference>
<sequence length="78" mass="8720">MDIGKGYIGDIISFYAYNVSNNVEYIGKAPAGSATSSDTWQITKLTYDISENLTQIQYASGNKKFDKVWDNRAGYTYS</sequence>
<name>A0A6M3L8X5_9ZZZZ</name>
<proteinExistence type="predicted"/>
<accession>A0A6M3L8X5</accession>
<protein>
    <submittedName>
        <fullName evidence="1">Uncharacterized protein</fullName>
    </submittedName>
</protein>
<dbReference type="AlphaFoldDB" id="A0A6M3L8X5"/>
<organism evidence="1">
    <name type="scientific">viral metagenome</name>
    <dbReference type="NCBI Taxonomy" id="1070528"/>
    <lineage>
        <taxon>unclassified sequences</taxon>
        <taxon>metagenomes</taxon>
        <taxon>organismal metagenomes</taxon>
    </lineage>
</organism>